<comment type="caution">
    <text evidence="2">The sequence shown here is derived from an EMBL/GenBank/DDBJ whole genome shotgun (WGS) entry which is preliminary data.</text>
</comment>
<accession>A0A1V8SZY3</accession>
<keyword evidence="3" id="KW-1185">Reference proteome</keyword>
<proteinExistence type="predicted"/>
<dbReference type="InParanoid" id="A0A1V8SZY3"/>
<evidence type="ECO:0000313" key="3">
    <source>
        <dbReference type="Proteomes" id="UP000192596"/>
    </source>
</evidence>
<feature type="compositionally biased region" description="Acidic residues" evidence="1">
    <location>
        <begin position="48"/>
        <end position="62"/>
    </location>
</feature>
<dbReference type="AlphaFoldDB" id="A0A1V8SZY3"/>
<evidence type="ECO:0000256" key="1">
    <source>
        <dbReference type="SAM" id="MobiDB-lite"/>
    </source>
</evidence>
<sequence>MPPSGVSSLKRQIHAEYSGVPRFVSRNKASAASPIDDEPSEVIVVSDDEPSEGVVAGDDEPSEGLIVSAGENKTSNGVIVNDDENDEVDFTRTDDVSPIRIVRTIEPASTTGYRVTRPPVLSSPSGIEDSELYGVDVDGDTDFDETQQLIPSDFEEGCSDASFVAPLISDDGGAVECGGEDTVTLAGRIDEESVNGSSGAAYDDSAFLTGAIGSDDLTKDDGMGGMSEWANDGAAGAVVVIATRAMK</sequence>
<name>A0A1V8SZY3_9PEZI</name>
<feature type="region of interest" description="Disordered" evidence="1">
    <location>
        <begin position="48"/>
        <end position="67"/>
    </location>
</feature>
<reference evidence="3" key="1">
    <citation type="submission" date="2017-03" db="EMBL/GenBank/DDBJ databases">
        <title>Genomes of endolithic fungi from Antarctica.</title>
        <authorList>
            <person name="Coleine C."/>
            <person name="Masonjones S."/>
            <person name="Stajich J.E."/>
        </authorList>
    </citation>
    <scope>NUCLEOTIDE SEQUENCE [LARGE SCALE GENOMIC DNA]</scope>
    <source>
        <strain evidence="3">CCFEE 5527</strain>
    </source>
</reference>
<gene>
    <name evidence="2" type="ORF">B0A48_09562</name>
</gene>
<protein>
    <submittedName>
        <fullName evidence="2">Uncharacterized protein</fullName>
    </submittedName>
</protein>
<dbReference type="EMBL" id="NAJO01000021">
    <property type="protein sequence ID" value="OQO04640.1"/>
    <property type="molecule type" value="Genomic_DNA"/>
</dbReference>
<organism evidence="2 3">
    <name type="scientific">Cryoendolithus antarcticus</name>
    <dbReference type="NCBI Taxonomy" id="1507870"/>
    <lineage>
        <taxon>Eukaryota</taxon>
        <taxon>Fungi</taxon>
        <taxon>Dikarya</taxon>
        <taxon>Ascomycota</taxon>
        <taxon>Pezizomycotina</taxon>
        <taxon>Dothideomycetes</taxon>
        <taxon>Dothideomycetidae</taxon>
        <taxon>Cladosporiales</taxon>
        <taxon>Cladosporiaceae</taxon>
        <taxon>Cryoendolithus</taxon>
    </lineage>
</organism>
<dbReference type="Proteomes" id="UP000192596">
    <property type="component" value="Unassembled WGS sequence"/>
</dbReference>
<evidence type="ECO:0000313" key="2">
    <source>
        <dbReference type="EMBL" id="OQO04640.1"/>
    </source>
</evidence>